<dbReference type="AlphaFoldDB" id="A0A0F9ZI43"/>
<evidence type="ECO:0000259" key="1">
    <source>
        <dbReference type="PROSITE" id="PS50052"/>
    </source>
</evidence>
<dbReference type="InterPro" id="IPR008144">
    <property type="entry name" value="Guanylate_kin-like_dom"/>
</dbReference>
<dbReference type="EMBL" id="LBOV01000011">
    <property type="protein sequence ID" value="KKP43799.1"/>
    <property type="molecule type" value="Genomic_DNA"/>
</dbReference>
<reference evidence="2 3" key="1">
    <citation type="journal article" date="2015" name="Nature">
        <title>rRNA introns, odd ribosomes, and small enigmatic genomes across a large radiation of phyla.</title>
        <authorList>
            <person name="Brown C.T."/>
            <person name="Hug L.A."/>
            <person name="Thomas B.C."/>
            <person name="Sharon I."/>
            <person name="Castelle C.J."/>
            <person name="Singh A."/>
            <person name="Wilkins M.J."/>
            <person name="Williams K.H."/>
            <person name="Banfield J.F."/>
        </authorList>
    </citation>
    <scope>NUCLEOTIDE SEQUENCE [LARGE SCALE GENOMIC DNA]</scope>
</reference>
<dbReference type="InterPro" id="IPR027417">
    <property type="entry name" value="P-loop_NTPase"/>
</dbReference>
<dbReference type="SUPFAM" id="SSF52540">
    <property type="entry name" value="P-loop containing nucleoside triphosphate hydrolases"/>
    <property type="match status" value="1"/>
</dbReference>
<proteinExistence type="predicted"/>
<gene>
    <name evidence="2" type="ORF">UR34_C0011G0053</name>
</gene>
<feature type="domain" description="Guanylate kinase-like" evidence="1">
    <location>
        <begin position="46"/>
        <end position="244"/>
    </location>
</feature>
<dbReference type="Proteomes" id="UP000034302">
    <property type="component" value="Unassembled WGS sequence"/>
</dbReference>
<comment type="caution">
    <text evidence="2">The sequence shown here is derived from an EMBL/GenBank/DDBJ whole genome shotgun (WGS) entry which is preliminary data.</text>
</comment>
<dbReference type="PROSITE" id="PS50052">
    <property type="entry name" value="GUANYLATE_KINASE_2"/>
    <property type="match status" value="1"/>
</dbReference>
<dbReference type="InterPro" id="IPR008145">
    <property type="entry name" value="GK/Ca_channel_bsu"/>
</dbReference>
<dbReference type="Pfam" id="PF00625">
    <property type="entry name" value="Guanylate_kin"/>
    <property type="match status" value="1"/>
</dbReference>
<name>A0A0F9ZI43_9BACT</name>
<organism evidence="2 3">
    <name type="scientific">candidate division WS6 bacterium GW2011_GWC1_33_20</name>
    <dbReference type="NCBI Taxonomy" id="1619089"/>
    <lineage>
        <taxon>Bacteria</taxon>
        <taxon>Candidatus Dojkabacteria</taxon>
    </lineage>
</organism>
<evidence type="ECO:0000313" key="2">
    <source>
        <dbReference type="EMBL" id="KKP43799.1"/>
    </source>
</evidence>
<sequence length="247" mass="28165">MLEKIEKPSPAELDIIYPIKSIYENLESEYPNLYTNIGVKKDISKAPIILLTGMSGSGKDSVLEPLLESSEAHHIVTATSRPRRIADNEPEGAYIWMRDQLESETRGEYLEYLKEEYRLIESDDHYGNVYGLPFMSLMKDGVGIPILRVDINGIINLNKLLPLYRFQPISVGVLPDSWTQVYDAILGRGCEDEDEAKERLYEDFNNIEMYVKNANYFIHNSRVSDIDGCCGLDISVEALRFLVKKFA</sequence>
<accession>A0A0F9ZI43</accession>
<dbReference type="Gene3D" id="3.40.50.300">
    <property type="entry name" value="P-loop containing nucleotide triphosphate hydrolases"/>
    <property type="match status" value="1"/>
</dbReference>
<evidence type="ECO:0000313" key="3">
    <source>
        <dbReference type="Proteomes" id="UP000034302"/>
    </source>
</evidence>
<protein>
    <recommendedName>
        <fullName evidence="1">Guanylate kinase-like domain-containing protein</fullName>
    </recommendedName>
</protein>